<dbReference type="InterPro" id="IPR000626">
    <property type="entry name" value="Ubiquitin-like_dom"/>
</dbReference>
<dbReference type="GO" id="GO:0005686">
    <property type="term" value="C:U2 snRNP"/>
    <property type="evidence" value="ECO:0007669"/>
    <property type="project" value="TreeGrafter"/>
</dbReference>
<dbReference type="GO" id="GO:0071004">
    <property type="term" value="C:U2-type prespliceosome"/>
    <property type="evidence" value="ECO:0007669"/>
    <property type="project" value="TreeGrafter"/>
</dbReference>
<dbReference type="Gene3D" id="3.10.20.90">
    <property type="entry name" value="Phosphatidylinositol 3-kinase Catalytic Subunit, Chain A, domain 1"/>
    <property type="match status" value="1"/>
</dbReference>
<protein>
    <recommendedName>
        <fullName evidence="3">Ubiquitin-like domain-containing protein</fullName>
    </recommendedName>
</protein>
<feature type="compositionally biased region" description="Basic and acidic residues" evidence="2">
    <location>
        <begin position="214"/>
        <end position="226"/>
    </location>
</feature>
<gene>
    <name evidence="4" type="ORF">NLS_LOCUS5749</name>
</gene>
<dbReference type="STRING" id="42156.A0A3P6TN05"/>
<dbReference type="InterPro" id="IPR045146">
    <property type="entry name" value="SF3A1"/>
</dbReference>
<dbReference type="PANTHER" id="PTHR15316">
    <property type="entry name" value="SPLICEOSOME ASSOCIATED PROTEIN 114/SWAP SPLICING FACTOR-RELATED"/>
    <property type="match status" value="1"/>
</dbReference>
<keyword evidence="5" id="KW-1185">Reference proteome</keyword>
<dbReference type="EMBL" id="UYRX01000452">
    <property type="protein sequence ID" value="VDK82425.1"/>
    <property type="molecule type" value="Genomic_DNA"/>
</dbReference>
<dbReference type="PROSITE" id="PS50053">
    <property type="entry name" value="UBIQUITIN_2"/>
    <property type="match status" value="1"/>
</dbReference>
<dbReference type="InterPro" id="IPR022030">
    <property type="entry name" value="SF3A1_dom"/>
</dbReference>
<dbReference type="AlphaFoldDB" id="A0A3P6TN05"/>
<feature type="compositionally biased region" description="Low complexity" evidence="2">
    <location>
        <begin position="388"/>
        <end position="405"/>
    </location>
</feature>
<dbReference type="Pfam" id="PF00240">
    <property type="entry name" value="ubiquitin"/>
    <property type="match status" value="1"/>
</dbReference>
<feature type="region of interest" description="Disordered" evidence="2">
    <location>
        <begin position="388"/>
        <end position="433"/>
    </location>
</feature>
<feature type="region of interest" description="Disordered" evidence="2">
    <location>
        <begin position="213"/>
        <end position="237"/>
    </location>
</feature>
<dbReference type="OrthoDB" id="447637at2759"/>
<evidence type="ECO:0000259" key="3">
    <source>
        <dbReference type="PROSITE" id="PS50053"/>
    </source>
</evidence>
<evidence type="ECO:0000256" key="2">
    <source>
        <dbReference type="SAM" id="MobiDB-lite"/>
    </source>
</evidence>
<evidence type="ECO:0000313" key="5">
    <source>
        <dbReference type="Proteomes" id="UP000277928"/>
    </source>
</evidence>
<evidence type="ECO:0000313" key="4">
    <source>
        <dbReference type="EMBL" id="VDK82425.1"/>
    </source>
</evidence>
<dbReference type="PANTHER" id="PTHR15316:SF1">
    <property type="entry name" value="SPLICING FACTOR 3A SUBUNIT 1"/>
    <property type="match status" value="1"/>
</dbReference>
<dbReference type="SMART" id="SM00213">
    <property type="entry name" value="UBQ"/>
    <property type="match status" value="1"/>
</dbReference>
<keyword evidence="1" id="KW-0507">mRNA processing</keyword>
<dbReference type="GO" id="GO:0003723">
    <property type="term" value="F:RNA binding"/>
    <property type="evidence" value="ECO:0007669"/>
    <property type="project" value="InterPro"/>
</dbReference>
<dbReference type="GO" id="GO:0071013">
    <property type="term" value="C:catalytic step 2 spliceosome"/>
    <property type="evidence" value="ECO:0007669"/>
    <property type="project" value="TreeGrafter"/>
</dbReference>
<name>A0A3P6TN05_LITSI</name>
<organism evidence="4 5">
    <name type="scientific">Litomosoides sigmodontis</name>
    <name type="common">Filarial nematode worm</name>
    <dbReference type="NCBI Taxonomy" id="42156"/>
    <lineage>
        <taxon>Eukaryota</taxon>
        <taxon>Metazoa</taxon>
        <taxon>Ecdysozoa</taxon>
        <taxon>Nematoda</taxon>
        <taxon>Chromadorea</taxon>
        <taxon>Rhabditida</taxon>
        <taxon>Spirurina</taxon>
        <taxon>Spiruromorpha</taxon>
        <taxon>Filarioidea</taxon>
        <taxon>Onchocercidae</taxon>
        <taxon>Litomosoides</taxon>
    </lineage>
</organism>
<evidence type="ECO:0000256" key="1">
    <source>
        <dbReference type="ARBA" id="ARBA00022664"/>
    </source>
</evidence>
<dbReference type="Proteomes" id="UP000277928">
    <property type="component" value="Unassembled WGS sequence"/>
</dbReference>
<accession>A0A3P6TN05</accession>
<dbReference type="InterPro" id="IPR029071">
    <property type="entry name" value="Ubiquitin-like_domsf"/>
</dbReference>
<proteinExistence type="predicted"/>
<feature type="domain" description="Ubiquitin-like" evidence="3">
    <location>
        <begin position="555"/>
        <end position="640"/>
    </location>
</feature>
<dbReference type="GO" id="GO:0000381">
    <property type="term" value="P:regulation of alternative mRNA splicing, via spliceosome"/>
    <property type="evidence" value="ECO:0007669"/>
    <property type="project" value="TreeGrafter"/>
</dbReference>
<dbReference type="Pfam" id="PF12230">
    <property type="entry name" value="PRP21_like_P"/>
    <property type="match status" value="1"/>
</dbReference>
<feature type="non-terminal residue" evidence="4">
    <location>
        <position position="1"/>
    </location>
</feature>
<sequence>FRLLIQIIVPVKNIVEDLKAEEGNTKKILENVRYRVGWEKYQRAQKEKEDAEIERERIAYAQIDWHDFVVVQTVDFPINDAATLPPFCTPKDVGARILMQQRQEAAAKAAAEQAVEMDVESDSDEEHQEIHNEVTNGEIENGSANHEKKAPYEVTQPMPAPPSEDTVVIRDYDPKKSITARKAADKWIISPLTGERIPADKLQEHMRYNTVDSQYKEQRERELSDRNEEEPVYAPGADISTNIGKFAERRTDIFGHGAEQTIIGKKVIGIEMDLGDVLRHHYNVVYNGVDINNKGSFIMCYDQLGEEEEAPRGPDPKLIWDGQQSTIDQTTKLAQQSVTLDQQINEIHKQHGYIADPSKERIGPGAVPPPPVQTIPPSTTTVATTAAATASSPITTTMTSTTAPTAPKPTVPTPRPPVPPPQTAPAPPVPPTQAVRPPVIPQIPIRPPPPGFPAIPFPGAPMSMPPMPMPVMRPPIGVPMIPVPVIPQTPLAVRPTGTPVAPPIPPPTTSSAAVVDTNAVTNAPAGDGPPPAKKARTEDELESEADWLTKVTGSITVTVQIPGTAPNPDWKLDGRRLNVSMDIAAPVSTLKSFVQDETGLPCSKQKLSYEGLFLKDACTLAYYNMNTGAVVQLLIKERGGKKK</sequence>
<reference evidence="4 5" key="1">
    <citation type="submission" date="2018-08" db="EMBL/GenBank/DDBJ databases">
        <authorList>
            <person name="Laetsch R D."/>
            <person name="Stevens L."/>
            <person name="Kumar S."/>
            <person name="Blaxter L. M."/>
        </authorList>
    </citation>
    <scope>NUCLEOTIDE SEQUENCE [LARGE SCALE GENOMIC DNA]</scope>
</reference>
<dbReference type="InterPro" id="IPR035563">
    <property type="entry name" value="SF3As1_ubi"/>
</dbReference>
<feature type="compositionally biased region" description="Pro residues" evidence="2">
    <location>
        <begin position="406"/>
        <end position="431"/>
    </location>
</feature>
<dbReference type="GO" id="GO:0045292">
    <property type="term" value="P:mRNA cis splicing, via spliceosome"/>
    <property type="evidence" value="ECO:0007669"/>
    <property type="project" value="InterPro"/>
</dbReference>
<dbReference type="SUPFAM" id="SSF54236">
    <property type="entry name" value="Ubiquitin-like"/>
    <property type="match status" value="1"/>
</dbReference>
<dbReference type="CDD" id="cd01800">
    <property type="entry name" value="Ubl_SF3a120"/>
    <property type="match status" value="1"/>
</dbReference>